<protein>
    <submittedName>
        <fullName evidence="2">Uncharacterized protein</fullName>
    </submittedName>
</protein>
<gene>
    <name evidence="2" type="ORF">I540_3032</name>
</gene>
<reference evidence="2 3" key="1">
    <citation type="submission" date="2013-12" db="EMBL/GenBank/DDBJ databases">
        <authorList>
            <person name="Zelazny A."/>
            <person name="Olivier K."/>
            <person name="Holland S."/>
            <person name="Lenaerts A."/>
            <person name="Ordway D."/>
            <person name="DeGroote M.A."/>
            <person name="Parker T."/>
            <person name="Sizemore C."/>
            <person name="Tallon L.J."/>
            <person name="Sadzewicz L.K."/>
            <person name="Sengamalay N."/>
            <person name="Fraser C.M."/>
            <person name="Hine E."/>
            <person name="Shefchek K.A."/>
            <person name="Das S.P."/>
            <person name="Tettelin H."/>
        </authorList>
    </citation>
    <scope>NUCLEOTIDE SEQUENCE [LARGE SCALE GENOMIC DNA]</scope>
    <source>
        <strain evidence="2 3">1513</strain>
    </source>
</reference>
<evidence type="ECO:0000313" key="3">
    <source>
        <dbReference type="Proteomes" id="UP000023351"/>
    </source>
</evidence>
<sequence>MTFQAIRLDMAQDPRPTRDHSATSVDSVQITVAVVGSAIAADSAMAAVGATAVGAAERGLEFWVHRFDHAEVCHPLRISGALGRAHAWK</sequence>
<dbReference type="Proteomes" id="UP000023351">
    <property type="component" value="Unassembled WGS sequence"/>
</dbReference>
<name>X8DQR1_9MYCO</name>
<feature type="compositionally biased region" description="Basic and acidic residues" evidence="1">
    <location>
        <begin position="10"/>
        <end position="21"/>
    </location>
</feature>
<comment type="caution">
    <text evidence="2">The sequence shown here is derived from an EMBL/GenBank/DDBJ whole genome shotgun (WGS) entry which is preliminary data.</text>
</comment>
<dbReference type="EMBL" id="JAOJ01000002">
    <property type="protein sequence ID" value="EUA70376.1"/>
    <property type="molecule type" value="Genomic_DNA"/>
</dbReference>
<organism evidence="2 3">
    <name type="scientific">Mycobacteroides abscessus subsp. bolletii 1513</name>
    <dbReference type="NCBI Taxonomy" id="1299321"/>
    <lineage>
        <taxon>Bacteria</taxon>
        <taxon>Bacillati</taxon>
        <taxon>Actinomycetota</taxon>
        <taxon>Actinomycetes</taxon>
        <taxon>Mycobacteriales</taxon>
        <taxon>Mycobacteriaceae</taxon>
        <taxon>Mycobacteroides</taxon>
        <taxon>Mycobacteroides abscessus</taxon>
    </lineage>
</organism>
<feature type="region of interest" description="Disordered" evidence="1">
    <location>
        <begin position="1"/>
        <end position="23"/>
    </location>
</feature>
<proteinExistence type="predicted"/>
<evidence type="ECO:0000313" key="2">
    <source>
        <dbReference type="EMBL" id="EUA70376.1"/>
    </source>
</evidence>
<evidence type="ECO:0000256" key="1">
    <source>
        <dbReference type="SAM" id="MobiDB-lite"/>
    </source>
</evidence>
<accession>X8DQR1</accession>
<dbReference type="AlphaFoldDB" id="X8DQR1"/>
<dbReference type="PATRIC" id="fig|1299321.3.peg.2943"/>